<evidence type="ECO:0000256" key="6">
    <source>
        <dbReference type="SAM" id="MobiDB-lite"/>
    </source>
</evidence>
<dbReference type="PROSITE" id="PS51651">
    <property type="entry name" value="DOCKER"/>
    <property type="match status" value="1"/>
</dbReference>
<dbReference type="Gene3D" id="2.60.40.150">
    <property type="entry name" value="C2 domain"/>
    <property type="match status" value="1"/>
</dbReference>
<dbReference type="GO" id="GO:0031267">
    <property type="term" value="F:small GTPase binding"/>
    <property type="evidence" value="ECO:0007669"/>
    <property type="project" value="TreeGrafter"/>
</dbReference>
<organism evidence="9 10">
    <name type="scientific">Onchocerca flexuosa</name>
    <dbReference type="NCBI Taxonomy" id="387005"/>
    <lineage>
        <taxon>Eukaryota</taxon>
        <taxon>Metazoa</taxon>
        <taxon>Ecdysozoa</taxon>
        <taxon>Nematoda</taxon>
        <taxon>Chromadorea</taxon>
        <taxon>Rhabditida</taxon>
        <taxon>Spirurina</taxon>
        <taxon>Spiruromorpha</taxon>
        <taxon>Filarioidea</taxon>
        <taxon>Onchocercidae</taxon>
        <taxon>Onchocerca</taxon>
    </lineage>
</organism>
<dbReference type="Pfam" id="PF06920">
    <property type="entry name" value="DHR-2_Lobe_A"/>
    <property type="match status" value="1"/>
</dbReference>
<feature type="compositionally biased region" description="Polar residues" evidence="6">
    <location>
        <begin position="1586"/>
        <end position="1595"/>
    </location>
</feature>
<dbReference type="OrthoDB" id="18896at2759"/>
<dbReference type="InterPro" id="IPR027007">
    <property type="entry name" value="C2_DOCK-type_domain"/>
</dbReference>
<dbReference type="EMBL" id="KZ269990">
    <property type="protein sequence ID" value="OZC09957.1"/>
    <property type="molecule type" value="Genomic_DNA"/>
</dbReference>
<feature type="domain" description="DOCKER" evidence="8">
    <location>
        <begin position="1151"/>
        <end position="1564"/>
    </location>
</feature>
<evidence type="ECO:0000256" key="4">
    <source>
        <dbReference type="ARBA" id="ARBA00022658"/>
    </source>
</evidence>
<dbReference type="Proteomes" id="UP000242913">
    <property type="component" value="Unassembled WGS sequence"/>
</dbReference>
<dbReference type="Pfam" id="PF23554">
    <property type="entry name" value="TPR_DOCK"/>
    <property type="match status" value="1"/>
</dbReference>
<proteinExistence type="inferred from homology"/>
<evidence type="ECO:0000256" key="2">
    <source>
        <dbReference type="ARBA" id="ARBA00022490"/>
    </source>
</evidence>
<evidence type="ECO:0008006" key="11">
    <source>
        <dbReference type="Google" id="ProtNLM"/>
    </source>
</evidence>
<dbReference type="Pfam" id="PF14429">
    <property type="entry name" value="DOCK-C2"/>
    <property type="match status" value="1"/>
</dbReference>
<feature type="domain" description="C2 DOCK-type" evidence="7">
    <location>
        <begin position="371"/>
        <end position="552"/>
    </location>
</feature>
<dbReference type="InterPro" id="IPR043161">
    <property type="entry name" value="DOCK_C_lobe_A"/>
</dbReference>
<keyword evidence="4" id="KW-0344">Guanine-nucleotide releasing factor</keyword>
<dbReference type="PROSITE" id="PS51650">
    <property type="entry name" value="C2_DOCK"/>
    <property type="match status" value="1"/>
</dbReference>
<dbReference type="InterPro" id="IPR043162">
    <property type="entry name" value="DOCK_C_lobe_C"/>
</dbReference>
<keyword evidence="2" id="KW-0963">Cytoplasm</keyword>
<evidence type="ECO:0000259" key="8">
    <source>
        <dbReference type="PROSITE" id="PS51651"/>
    </source>
</evidence>
<evidence type="ECO:0000256" key="3">
    <source>
        <dbReference type="ARBA" id="ARBA00022553"/>
    </source>
</evidence>
<dbReference type="Gene3D" id="1.20.1270.350">
    <property type="entry name" value="Dedicator of cytokinesis N-terminal subdomain"/>
    <property type="match status" value="1"/>
</dbReference>
<reference evidence="9 10" key="1">
    <citation type="submission" date="2015-12" db="EMBL/GenBank/DDBJ databases">
        <title>Draft genome of the nematode, Onchocerca flexuosa.</title>
        <authorList>
            <person name="Mitreva M."/>
        </authorList>
    </citation>
    <scope>NUCLEOTIDE SEQUENCE [LARGE SCALE GENOMIC DNA]</scope>
    <source>
        <strain evidence="9">Red Deer</strain>
    </source>
</reference>
<dbReference type="GO" id="GO:0007520">
    <property type="term" value="P:myoblast fusion"/>
    <property type="evidence" value="ECO:0007669"/>
    <property type="project" value="TreeGrafter"/>
</dbReference>
<evidence type="ECO:0000259" key="7">
    <source>
        <dbReference type="PROSITE" id="PS51650"/>
    </source>
</evidence>
<dbReference type="GO" id="GO:0005737">
    <property type="term" value="C:cytoplasm"/>
    <property type="evidence" value="ECO:0007669"/>
    <property type="project" value="UniProtKB-SubCell"/>
</dbReference>
<gene>
    <name evidence="9" type="ORF">X798_03063</name>
</gene>
<dbReference type="InterPro" id="IPR027357">
    <property type="entry name" value="DOCKER_dom"/>
</dbReference>
<dbReference type="CDD" id="cd11684">
    <property type="entry name" value="DHR2_DOCK"/>
    <property type="match status" value="1"/>
</dbReference>
<evidence type="ECO:0000256" key="1">
    <source>
        <dbReference type="ARBA" id="ARBA00004496"/>
    </source>
</evidence>
<dbReference type="InterPro" id="IPR056372">
    <property type="entry name" value="TPR_DOCK"/>
</dbReference>
<keyword evidence="3" id="KW-0597">Phosphoprotein</keyword>
<feature type="region of interest" description="Disordered" evidence="6">
    <location>
        <begin position="1637"/>
        <end position="1657"/>
    </location>
</feature>
<dbReference type="InterPro" id="IPR046769">
    <property type="entry name" value="DOCKER_Lobe_A"/>
</dbReference>
<dbReference type="GO" id="GO:0005886">
    <property type="term" value="C:plasma membrane"/>
    <property type="evidence" value="ECO:0007669"/>
    <property type="project" value="TreeGrafter"/>
</dbReference>
<dbReference type="InterPro" id="IPR035892">
    <property type="entry name" value="C2_domain_sf"/>
</dbReference>
<comment type="similarity">
    <text evidence="5">Belongs to the DOCK family.</text>
</comment>
<accession>A0A238BXE7</accession>
<dbReference type="PANTHER" id="PTHR45653">
    <property type="entry name" value="DEDICATOR OF CYTOKINESIS"/>
    <property type="match status" value="1"/>
</dbReference>
<feature type="region of interest" description="Disordered" evidence="6">
    <location>
        <begin position="1572"/>
        <end position="1623"/>
    </location>
</feature>
<name>A0A238BXE7_9BILA</name>
<dbReference type="Pfam" id="PF20421">
    <property type="entry name" value="DHR-2_Lobe_C"/>
    <property type="match status" value="1"/>
</dbReference>
<protein>
    <recommendedName>
        <fullName evidence="11">C2 DOCK-type domain-containing protein</fullName>
    </recommendedName>
</protein>
<dbReference type="Pfam" id="PF16172">
    <property type="entry name" value="DOCK_N"/>
    <property type="match status" value="1"/>
</dbReference>
<dbReference type="Gene3D" id="1.20.58.740">
    <property type="match status" value="1"/>
</dbReference>
<comment type="subcellular location">
    <subcellularLocation>
        <location evidence="1">Cytoplasm</location>
    </subcellularLocation>
</comment>
<dbReference type="InterPro" id="IPR042455">
    <property type="entry name" value="DOCK_N_sub1"/>
</dbReference>
<dbReference type="GO" id="GO:0007264">
    <property type="term" value="P:small GTPase-mediated signal transduction"/>
    <property type="evidence" value="ECO:0007669"/>
    <property type="project" value="InterPro"/>
</dbReference>
<dbReference type="InterPro" id="IPR032376">
    <property type="entry name" value="DOCK_N"/>
</dbReference>
<dbReference type="GO" id="GO:0016477">
    <property type="term" value="P:cell migration"/>
    <property type="evidence" value="ECO:0007669"/>
    <property type="project" value="TreeGrafter"/>
</dbReference>
<sequence length="1731" mass="198907">MLEKKIARCNFSWNGPSPLIYPFLPLYIGEKVIVSCSCDDWSYGSSLDNGDRFGIFPNNAVISFNESIPSISNEAIEIIEELTEILKEWWHTVKNTYYHQARMECQDEVLVYMEDLMVMRKKILSGNVPIEELKEMRSELARKIDLGNQWLGLDMLIRDDMGKKMDSDATSVVQVYRAHVDAASRILNDSKPSDMPGVTAFSLLVHALSATVDSKAECEFTLSLYDTSEKKFISVARIAPIEQISSTLKKHADLGPPQLWPRQPYAAAVLDLSNVIGNSHSATEHIISLNRDDSLEQLIARASTARTNNSLKTVNGELSAFGRAQLMISTEVLLGSLIQIKKMHPQIFSSNPPFELRRLSFADIISADDIRNDLYVTLLQGDLHGGKGSDKNIEVRVTVVDTNGIVENSIVMITADGIRCSTTYQSLVFYHDDKPKWNEAIKVQIPENIDQNIHLRITFHHKKAFDKTKQEKGPFALAFARIMEGATLIRDGLHELLVYKIETGRFDDTDTSYTRLPATRGELKASQSQLRPQTTTFIYGEKNFLTIETVTCSTTLTHNKSLLDILRWKQNRSNLKERLEEISKPKFLAVGEELVKFIPNFCDALFEILDHYSEYDSLIFDNLITLIQLVNEERYKNFRPVLDKYVENFHSTVAFSKLLPVLRERIENAEDTHERSLNTMKSLGTLIKLVVRSKLCSNRLGMTSNNFQILINELLEAFIVFMQNKRVRMTCQNMALKHIPAIIPHLTYYDIYNSVDLTNFLVRLMDNLGENISSRCRLNFLKNIVQTEHFIQEENRKKLLPKVIEKVVEELETFDFVHLQDVVCDHFKMEECISAGADIMFYIIERLFCSMDPVHEQGTEEELYLIVWKSFRTIVQTTIFLINAKYSASVFCALTIAVLSKLSAQMYKIYLESHATRIDKHDLLMELVHLFRDLINNSPFPCSWFQMILLQDRMILKTMKFIMSTIVEHFHDDQFNAELWREYMLTMVALCTQKALQLGSPTINERRSRLLSSQPDLRRIAVADLRSMWFRLSMAQKILFVPSMIGSYLRVALVDDNVVRETVIPIFFDMLQCEFHLSPLHNFSKFANETIVQLDCLVDEDCGGEEFKKQLHNIMMDMCRSDTDLIIEGCKFVTLVDTLLQHLFEYREKFYELIGQADLYINYVYKLYDLHMLSNNKIEAAFTLLKHAETLSWADCELPTAILDAHLNRQCGTQRQLKEALYNEAANLFDEKELWEESIGILKELTFQYEKNYEYEKLPSLLQRLAELYHKVSTQGRVACTYFFVGFYGLNFPSYLNNRQFIYRGNECEAIVSFRHRMLSTFPGAQLINTMDECSHLSKHDNKFLQIFPVKPLFESCWEKKCSNRLIRWYFKNNRVQNFEFCKGEIRKGTKWTELEDSEIMRSWVIRRSVSVEEQLPNILHWSQITTFSDPIECSPLMEAVTTMQKNNDEMEEMAHVVLSTPLESVVPLGGKIRGIVQAFVQGGIKNYKIFFSDRCASVLTPEEHELVRHLRILIRNQVPILEFCLYAHASRDHQVNIQFHESLVASFYEYKANIEKQFGKVASQLPPGCSIHLSQQKGDERRASSFETSSTPSVMNVFKRGGGATKSGRTTPRKSSGLKSDLKSAFENGITKRISSSSDRSLDYNSNENSSTSRSTLDFSRFEHPLKSISSSSLQVTEDNATIKSVKSVEKSSDTQILPPPLPPRRTKISLLLPHHVSTLSFPMEASHNI</sequence>
<feature type="compositionally biased region" description="Polar residues" evidence="6">
    <location>
        <begin position="1608"/>
        <end position="1619"/>
    </location>
</feature>
<evidence type="ECO:0000256" key="5">
    <source>
        <dbReference type="PROSITE-ProRule" id="PRU00983"/>
    </source>
</evidence>
<dbReference type="Gene3D" id="1.25.40.410">
    <property type="match status" value="1"/>
</dbReference>
<evidence type="ECO:0000313" key="9">
    <source>
        <dbReference type="EMBL" id="OZC09957.1"/>
    </source>
</evidence>
<keyword evidence="10" id="KW-1185">Reference proteome</keyword>
<dbReference type="PANTHER" id="PTHR45653:SF10">
    <property type="entry name" value="MYOBLAST CITY, ISOFORM B"/>
    <property type="match status" value="1"/>
</dbReference>
<dbReference type="InterPro" id="IPR026791">
    <property type="entry name" value="DOCK"/>
</dbReference>
<evidence type="ECO:0000313" key="10">
    <source>
        <dbReference type="Proteomes" id="UP000242913"/>
    </source>
</evidence>
<dbReference type="InterPro" id="IPR046773">
    <property type="entry name" value="DOCKER_Lobe_C"/>
</dbReference>
<dbReference type="GO" id="GO:0005085">
    <property type="term" value="F:guanyl-nucleotide exchange factor activity"/>
    <property type="evidence" value="ECO:0007669"/>
    <property type="project" value="UniProtKB-KW"/>
</dbReference>